<reference evidence="1 2" key="1">
    <citation type="submission" date="2016-09" db="EMBL/GenBank/DDBJ databases">
        <title>Extensive genetic diversity and differential bi-allelic expression allows diatom success in the polar Southern Ocean.</title>
        <authorList>
            <consortium name="DOE Joint Genome Institute"/>
            <person name="Mock T."/>
            <person name="Otillar R.P."/>
            <person name="Strauss J."/>
            <person name="Dupont C."/>
            <person name="Frickenhaus S."/>
            <person name="Maumus F."/>
            <person name="Mcmullan M."/>
            <person name="Sanges R."/>
            <person name="Schmutz J."/>
            <person name="Toseland A."/>
            <person name="Valas R."/>
            <person name="Veluchamy A."/>
            <person name="Ward B.J."/>
            <person name="Allen A."/>
            <person name="Barry K."/>
            <person name="Falciatore A."/>
            <person name="Ferrante M."/>
            <person name="Fortunato A.E."/>
            <person name="Gloeckner G."/>
            <person name="Gruber A."/>
            <person name="Hipkin R."/>
            <person name="Janech M."/>
            <person name="Kroth P."/>
            <person name="Leese F."/>
            <person name="Lindquist E."/>
            <person name="Lyon B.R."/>
            <person name="Martin J."/>
            <person name="Mayer C."/>
            <person name="Parker M."/>
            <person name="Quesneville H."/>
            <person name="Raymond J."/>
            <person name="Uhlig C."/>
            <person name="Valentin K.U."/>
            <person name="Worden A.Z."/>
            <person name="Armbrust E.V."/>
            <person name="Bowler C."/>
            <person name="Green B."/>
            <person name="Moulton V."/>
            <person name="Van Oosterhout C."/>
            <person name="Grigoriev I."/>
        </authorList>
    </citation>
    <scope>NUCLEOTIDE SEQUENCE [LARGE SCALE GENOMIC DNA]</scope>
    <source>
        <strain evidence="1 2">CCMP1102</strain>
    </source>
</reference>
<dbReference type="AlphaFoldDB" id="A0A1E7F121"/>
<gene>
    <name evidence="1" type="ORF">FRACYDRAFT_245011</name>
</gene>
<protein>
    <recommendedName>
        <fullName evidence="3">Exostosin GT47 domain-containing protein</fullName>
    </recommendedName>
</protein>
<sequence length="288" mass="32791">MATKTTDIAAAGAAAREICPLETHVKSTATGLNFPIGFPQNLTFGRFHKAEASNLERGRPFITQDCWADMVDNRRTFLLRPFEVGMPSMERLQNWIRLRPHPITLVINNQVDISWPDDLSNKTNYELILNETNLHAVYAGNARLLEDYPKLHPLPIGMKWNWQSTELFSENKVPLTVMYANNTSTTPEEVATLFRSEGRTPTVYYRHMMNSNSGTRNYIRDTPALRAVRHTIYPILNSTANTSLRVPGKLELPEYYMELKKHRFLISPSGNGLDTHSTWEALLSGPNF</sequence>
<keyword evidence="2" id="KW-1185">Reference proteome</keyword>
<dbReference type="InParanoid" id="A0A1E7F121"/>
<organism evidence="1 2">
    <name type="scientific">Fragilariopsis cylindrus CCMP1102</name>
    <dbReference type="NCBI Taxonomy" id="635003"/>
    <lineage>
        <taxon>Eukaryota</taxon>
        <taxon>Sar</taxon>
        <taxon>Stramenopiles</taxon>
        <taxon>Ochrophyta</taxon>
        <taxon>Bacillariophyta</taxon>
        <taxon>Bacillariophyceae</taxon>
        <taxon>Bacillariophycidae</taxon>
        <taxon>Bacillariales</taxon>
        <taxon>Bacillariaceae</taxon>
        <taxon>Fragilariopsis</taxon>
    </lineage>
</organism>
<evidence type="ECO:0000313" key="1">
    <source>
        <dbReference type="EMBL" id="OEU11891.1"/>
    </source>
</evidence>
<evidence type="ECO:0000313" key="2">
    <source>
        <dbReference type="Proteomes" id="UP000095751"/>
    </source>
</evidence>
<accession>A0A1E7F121</accession>
<name>A0A1E7F121_9STRA</name>
<dbReference type="OrthoDB" id="446027at2759"/>
<dbReference type="Proteomes" id="UP000095751">
    <property type="component" value="Unassembled WGS sequence"/>
</dbReference>
<dbReference type="KEGG" id="fcy:FRACYDRAFT_245011"/>
<evidence type="ECO:0008006" key="3">
    <source>
        <dbReference type="Google" id="ProtNLM"/>
    </source>
</evidence>
<dbReference type="EMBL" id="KV784366">
    <property type="protein sequence ID" value="OEU11891.1"/>
    <property type="molecule type" value="Genomic_DNA"/>
</dbReference>
<proteinExistence type="predicted"/>